<evidence type="ECO:0000313" key="1">
    <source>
        <dbReference type="EMBL" id="SMF96169.1"/>
    </source>
</evidence>
<gene>
    <name evidence="1" type="ORF">SAMN02949497_3554</name>
</gene>
<protein>
    <submittedName>
        <fullName evidence="1">Uncharacterized protein</fullName>
    </submittedName>
</protein>
<dbReference type="Proteomes" id="UP000192923">
    <property type="component" value="Unassembled WGS sequence"/>
</dbReference>
<organism evidence="1 2">
    <name type="scientific">Methylomagnum ishizawai</name>
    <dbReference type="NCBI Taxonomy" id="1760988"/>
    <lineage>
        <taxon>Bacteria</taxon>
        <taxon>Pseudomonadati</taxon>
        <taxon>Pseudomonadota</taxon>
        <taxon>Gammaproteobacteria</taxon>
        <taxon>Methylococcales</taxon>
        <taxon>Methylococcaceae</taxon>
        <taxon>Methylomagnum</taxon>
    </lineage>
</organism>
<dbReference type="STRING" id="1760988.SAMN02949497_3554"/>
<name>A0A1Y6CZQ4_9GAMM</name>
<dbReference type="RefSeq" id="WP_085215000.1">
    <property type="nucleotide sequence ID" value="NZ_FXAM01000001.1"/>
</dbReference>
<proteinExistence type="predicted"/>
<sequence>MAAQIIPFPKPGPRRTASMRVEEIKRLLAPFFVGMPKKDRLEFIAEIYVDAQEEADSWRFAEGPPALTVQDH</sequence>
<reference evidence="1 2" key="1">
    <citation type="submission" date="2016-12" db="EMBL/GenBank/DDBJ databases">
        <authorList>
            <person name="Song W.-J."/>
            <person name="Kurnit D.M."/>
        </authorList>
    </citation>
    <scope>NUCLEOTIDE SEQUENCE [LARGE SCALE GENOMIC DNA]</scope>
    <source>
        <strain evidence="1 2">175</strain>
    </source>
</reference>
<keyword evidence="2" id="KW-1185">Reference proteome</keyword>
<accession>A0A1Y6CZQ4</accession>
<dbReference type="EMBL" id="FXAM01000001">
    <property type="protein sequence ID" value="SMF96169.1"/>
    <property type="molecule type" value="Genomic_DNA"/>
</dbReference>
<dbReference type="AlphaFoldDB" id="A0A1Y6CZQ4"/>
<evidence type="ECO:0000313" key="2">
    <source>
        <dbReference type="Proteomes" id="UP000192923"/>
    </source>
</evidence>